<dbReference type="PANTHER" id="PTHR11552">
    <property type="entry name" value="GLUCOSE-METHANOL-CHOLINE GMC OXIDOREDUCTASE"/>
    <property type="match status" value="1"/>
</dbReference>
<dbReference type="EMBL" id="VTPC01026244">
    <property type="protein sequence ID" value="KAF2891642.1"/>
    <property type="molecule type" value="Genomic_DNA"/>
</dbReference>
<evidence type="ECO:0000313" key="4">
    <source>
        <dbReference type="Proteomes" id="UP000801492"/>
    </source>
</evidence>
<dbReference type="Proteomes" id="UP000801492">
    <property type="component" value="Unassembled WGS sequence"/>
</dbReference>
<keyword evidence="4" id="KW-1185">Reference proteome</keyword>
<dbReference type="SUPFAM" id="SSF51905">
    <property type="entry name" value="FAD/NAD(P)-binding domain"/>
    <property type="match status" value="1"/>
</dbReference>
<name>A0A8K0G7P0_IGNLU</name>
<feature type="non-terminal residue" evidence="3">
    <location>
        <position position="1"/>
    </location>
</feature>
<sequence length="135" mass="14937">MKSKSLLQLLLYLISLLVSLSANDNNSTVEYYVNVINEEIARSLTYELPTDASDFKTNSSKTSIYGTYDYVIVGAGATGAVIASRLSEITKNHVLLLEAGGNETDFSNIPGMSFYLQNLEFNWNYKTTPQKTSCL</sequence>
<dbReference type="OrthoDB" id="269227at2759"/>
<dbReference type="Gene3D" id="3.50.50.60">
    <property type="entry name" value="FAD/NAD(P)-binding domain"/>
    <property type="match status" value="1"/>
</dbReference>
<reference evidence="3" key="1">
    <citation type="submission" date="2019-08" db="EMBL/GenBank/DDBJ databases">
        <title>The genome of the North American firefly Photinus pyralis.</title>
        <authorList>
            <consortium name="Photinus pyralis genome working group"/>
            <person name="Fallon T.R."/>
            <person name="Sander Lower S.E."/>
            <person name="Weng J.-K."/>
        </authorList>
    </citation>
    <scope>NUCLEOTIDE SEQUENCE</scope>
    <source>
        <strain evidence="3">TRF0915ILg1</strain>
        <tissue evidence="3">Whole body</tissue>
    </source>
</reference>
<feature type="chain" id="PRO_5035428660" description="Glucose-methanol-choline oxidoreductase N-terminal domain-containing protein" evidence="2">
    <location>
        <begin position="23"/>
        <end position="135"/>
    </location>
</feature>
<evidence type="ECO:0008006" key="5">
    <source>
        <dbReference type="Google" id="ProtNLM"/>
    </source>
</evidence>
<gene>
    <name evidence="3" type="ORF">ILUMI_14531</name>
</gene>
<dbReference type="InterPro" id="IPR012132">
    <property type="entry name" value="GMC_OxRdtase"/>
</dbReference>
<comment type="similarity">
    <text evidence="1">Belongs to the GMC oxidoreductase family.</text>
</comment>
<evidence type="ECO:0000256" key="2">
    <source>
        <dbReference type="SAM" id="SignalP"/>
    </source>
</evidence>
<dbReference type="PANTHER" id="PTHR11552:SF158">
    <property type="entry name" value="GH23626P-RELATED"/>
    <property type="match status" value="1"/>
</dbReference>
<dbReference type="AlphaFoldDB" id="A0A8K0G7P0"/>
<dbReference type="InterPro" id="IPR036188">
    <property type="entry name" value="FAD/NAD-bd_sf"/>
</dbReference>
<dbReference type="GO" id="GO:0050660">
    <property type="term" value="F:flavin adenine dinucleotide binding"/>
    <property type="evidence" value="ECO:0007669"/>
    <property type="project" value="InterPro"/>
</dbReference>
<evidence type="ECO:0000256" key="1">
    <source>
        <dbReference type="ARBA" id="ARBA00010790"/>
    </source>
</evidence>
<evidence type="ECO:0000313" key="3">
    <source>
        <dbReference type="EMBL" id="KAF2891642.1"/>
    </source>
</evidence>
<feature type="signal peptide" evidence="2">
    <location>
        <begin position="1"/>
        <end position="22"/>
    </location>
</feature>
<protein>
    <recommendedName>
        <fullName evidence="5">Glucose-methanol-choline oxidoreductase N-terminal domain-containing protein</fullName>
    </recommendedName>
</protein>
<organism evidence="3 4">
    <name type="scientific">Ignelater luminosus</name>
    <name type="common">Cucubano</name>
    <name type="synonym">Pyrophorus luminosus</name>
    <dbReference type="NCBI Taxonomy" id="2038154"/>
    <lineage>
        <taxon>Eukaryota</taxon>
        <taxon>Metazoa</taxon>
        <taxon>Ecdysozoa</taxon>
        <taxon>Arthropoda</taxon>
        <taxon>Hexapoda</taxon>
        <taxon>Insecta</taxon>
        <taxon>Pterygota</taxon>
        <taxon>Neoptera</taxon>
        <taxon>Endopterygota</taxon>
        <taxon>Coleoptera</taxon>
        <taxon>Polyphaga</taxon>
        <taxon>Elateriformia</taxon>
        <taxon>Elateroidea</taxon>
        <taxon>Elateridae</taxon>
        <taxon>Agrypninae</taxon>
        <taxon>Pyrophorini</taxon>
        <taxon>Ignelater</taxon>
    </lineage>
</organism>
<accession>A0A8K0G7P0</accession>
<keyword evidence="2" id="KW-0732">Signal</keyword>
<proteinExistence type="inferred from homology"/>
<dbReference type="GO" id="GO:0016491">
    <property type="term" value="F:oxidoreductase activity"/>
    <property type="evidence" value="ECO:0007669"/>
    <property type="project" value="TreeGrafter"/>
</dbReference>
<dbReference type="Pfam" id="PF13450">
    <property type="entry name" value="NAD_binding_8"/>
    <property type="match status" value="1"/>
</dbReference>
<comment type="caution">
    <text evidence="3">The sequence shown here is derived from an EMBL/GenBank/DDBJ whole genome shotgun (WGS) entry which is preliminary data.</text>
</comment>